<reference evidence="1 2" key="1">
    <citation type="submission" date="2016-10" db="EMBL/GenBank/DDBJ databases">
        <authorList>
            <person name="de Groot N.N."/>
        </authorList>
    </citation>
    <scope>NUCLEOTIDE SEQUENCE [LARGE SCALE GENOMIC DNA]</scope>
    <source>
        <strain evidence="1 2">Nl14</strain>
    </source>
</reference>
<dbReference type="EMBL" id="FPBZ01000013">
    <property type="protein sequence ID" value="SFU66414.1"/>
    <property type="molecule type" value="Genomic_DNA"/>
</dbReference>
<dbReference type="Proteomes" id="UP000182649">
    <property type="component" value="Unassembled WGS sequence"/>
</dbReference>
<evidence type="ECO:0000313" key="2">
    <source>
        <dbReference type="Proteomes" id="UP000182649"/>
    </source>
</evidence>
<evidence type="ECO:0000313" key="1">
    <source>
        <dbReference type="EMBL" id="SFU66414.1"/>
    </source>
</evidence>
<protein>
    <submittedName>
        <fullName evidence="1">Uncharacterized protein</fullName>
    </submittedName>
</protein>
<proteinExistence type="predicted"/>
<sequence>MIRGSNGQAPVFIKYGLDTAFRSETVNLFRNSREEARDFSQS</sequence>
<name>A0A1I7I0C8_9PROT</name>
<organism evidence="1 2">
    <name type="scientific">Nitrosospira multiformis</name>
    <dbReference type="NCBI Taxonomy" id="1231"/>
    <lineage>
        <taxon>Bacteria</taxon>
        <taxon>Pseudomonadati</taxon>
        <taxon>Pseudomonadota</taxon>
        <taxon>Betaproteobacteria</taxon>
        <taxon>Nitrosomonadales</taxon>
        <taxon>Nitrosomonadaceae</taxon>
        <taxon>Nitrosospira</taxon>
    </lineage>
</organism>
<dbReference type="AlphaFoldDB" id="A0A1I7I0C8"/>
<accession>A0A1I7I0C8</accession>
<gene>
    <name evidence="1" type="ORF">SAMN05216417_11351</name>
</gene>